<dbReference type="PANTHER" id="PTHR30346:SF0">
    <property type="entry name" value="HCA OPERON TRANSCRIPTIONAL ACTIVATOR HCAR"/>
    <property type="match status" value="1"/>
</dbReference>
<dbReference type="PANTHER" id="PTHR30346">
    <property type="entry name" value="TRANSCRIPTIONAL DUAL REGULATOR HCAR-RELATED"/>
    <property type="match status" value="1"/>
</dbReference>
<dbReference type="FunFam" id="1.10.10.10:FF:000001">
    <property type="entry name" value="LysR family transcriptional regulator"/>
    <property type="match status" value="1"/>
</dbReference>
<dbReference type="SUPFAM" id="SSF46785">
    <property type="entry name" value="Winged helix' DNA-binding domain"/>
    <property type="match status" value="1"/>
</dbReference>
<dbReference type="InterPro" id="IPR036390">
    <property type="entry name" value="WH_DNA-bd_sf"/>
</dbReference>
<dbReference type="RefSeq" id="WP_120370163.1">
    <property type="nucleotide sequence ID" value="NZ_RAXU01000009.1"/>
</dbReference>
<evidence type="ECO:0000256" key="4">
    <source>
        <dbReference type="ARBA" id="ARBA00023163"/>
    </source>
</evidence>
<keyword evidence="3" id="KW-0238">DNA-binding</keyword>
<dbReference type="PROSITE" id="PS50931">
    <property type="entry name" value="HTH_LYSR"/>
    <property type="match status" value="1"/>
</dbReference>
<dbReference type="GO" id="GO:0032993">
    <property type="term" value="C:protein-DNA complex"/>
    <property type="evidence" value="ECO:0007669"/>
    <property type="project" value="TreeGrafter"/>
</dbReference>
<dbReference type="InterPro" id="IPR005119">
    <property type="entry name" value="LysR_subst-bd"/>
</dbReference>
<feature type="domain" description="HTH lysR-type" evidence="5">
    <location>
        <begin position="1"/>
        <end position="58"/>
    </location>
</feature>
<evidence type="ECO:0000256" key="2">
    <source>
        <dbReference type="ARBA" id="ARBA00023015"/>
    </source>
</evidence>
<organism evidence="6 7">
    <name type="scientific">Acinetobacter guerrae</name>
    <dbReference type="NCBI Taxonomy" id="1843371"/>
    <lineage>
        <taxon>Bacteria</taxon>
        <taxon>Pseudomonadati</taxon>
        <taxon>Pseudomonadota</taxon>
        <taxon>Gammaproteobacteria</taxon>
        <taxon>Moraxellales</taxon>
        <taxon>Moraxellaceae</taxon>
        <taxon>Acinetobacter</taxon>
    </lineage>
</organism>
<keyword evidence="4" id="KW-0804">Transcription</keyword>
<evidence type="ECO:0000256" key="3">
    <source>
        <dbReference type="ARBA" id="ARBA00023125"/>
    </source>
</evidence>
<name>A0A3A8ESE1_9GAMM</name>
<dbReference type="GO" id="GO:0003677">
    <property type="term" value="F:DNA binding"/>
    <property type="evidence" value="ECO:0007669"/>
    <property type="project" value="UniProtKB-KW"/>
</dbReference>
<sequence>MNLKQLRYFVTVAEELHFGRAAQRLHISQPPLSMSIQQLESHLGFALFLRNNKNVALTDAGTLFYREALMLLKHADDMQQIGERVAQGTIGHLRIGFTSSTLFRGLNQYIASFQKQYPQVEISLRELNSYEQFQAIKQEQINLGFVHTLNDTEQISHRLFLAEEFICCMPKSHPLAQRNSIDLKHLQHEPFILFPRAVSPYYHDQITAICVNAGFSPHLVHEVRNWLTIVEFVELGLGIALVPKSMQSLKKDHVRFIEIENNDILSETHCIWNKRSSSILLDHFLQLLPFGAV</sequence>
<evidence type="ECO:0000313" key="7">
    <source>
        <dbReference type="Proteomes" id="UP000269001"/>
    </source>
</evidence>
<dbReference type="Gene3D" id="3.40.190.10">
    <property type="entry name" value="Periplasmic binding protein-like II"/>
    <property type="match status" value="2"/>
</dbReference>
<dbReference type="Gene3D" id="1.10.10.10">
    <property type="entry name" value="Winged helix-like DNA-binding domain superfamily/Winged helix DNA-binding domain"/>
    <property type="match status" value="1"/>
</dbReference>
<dbReference type="Proteomes" id="UP000269001">
    <property type="component" value="Unassembled WGS sequence"/>
</dbReference>
<evidence type="ECO:0000256" key="1">
    <source>
        <dbReference type="ARBA" id="ARBA00009437"/>
    </source>
</evidence>
<dbReference type="InterPro" id="IPR000847">
    <property type="entry name" value="LysR_HTH_N"/>
</dbReference>
<dbReference type="PRINTS" id="PR00039">
    <property type="entry name" value="HTHLYSR"/>
</dbReference>
<dbReference type="AlphaFoldDB" id="A0A3A8ESE1"/>
<gene>
    <name evidence="6" type="ORF">D7V21_08975</name>
</gene>
<comment type="caution">
    <text evidence="6">The sequence shown here is derived from an EMBL/GenBank/DDBJ whole genome shotgun (WGS) entry which is preliminary data.</text>
</comment>
<dbReference type="SUPFAM" id="SSF53850">
    <property type="entry name" value="Periplasmic binding protein-like II"/>
    <property type="match status" value="1"/>
</dbReference>
<reference evidence="6 7" key="1">
    <citation type="submission" date="2018-09" db="EMBL/GenBank/DDBJ databases">
        <title>The draft genome of Acinetobacter spp. strains.</title>
        <authorList>
            <person name="Qin J."/>
            <person name="Feng Y."/>
            <person name="Zong Z."/>
        </authorList>
    </citation>
    <scope>NUCLEOTIDE SEQUENCE [LARGE SCALE GENOMIC DNA]</scope>
    <source>
        <strain evidence="6 7">WCHAc060096</strain>
    </source>
</reference>
<evidence type="ECO:0000313" key="6">
    <source>
        <dbReference type="EMBL" id="RKG33650.1"/>
    </source>
</evidence>
<keyword evidence="7" id="KW-1185">Reference proteome</keyword>
<accession>A0A3A8ESE1</accession>
<comment type="similarity">
    <text evidence="1">Belongs to the LysR transcriptional regulatory family.</text>
</comment>
<evidence type="ECO:0000259" key="5">
    <source>
        <dbReference type="PROSITE" id="PS50931"/>
    </source>
</evidence>
<protein>
    <submittedName>
        <fullName evidence="6">LysR family transcriptional regulator</fullName>
    </submittedName>
</protein>
<dbReference type="GO" id="GO:0003700">
    <property type="term" value="F:DNA-binding transcription factor activity"/>
    <property type="evidence" value="ECO:0007669"/>
    <property type="project" value="InterPro"/>
</dbReference>
<dbReference type="Pfam" id="PF00126">
    <property type="entry name" value="HTH_1"/>
    <property type="match status" value="1"/>
</dbReference>
<dbReference type="EMBL" id="RAXU01000009">
    <property type="protein sequence ID" value="RKG33650.1"/>
    <property type="molecule type" value="Genomic_DNA"/>
</dbReference>
<keyword evidence="2" id="KW-0805">Transcription regulation</keyword>
<proteinExistence type="inferred from homology"/>
<dbReference type="InterPro" id="IPR036388">
    <property type="entry name" value="WH-like_DNA-bd_sf"/>
</dbReference>
<dbReference type="Pfam" id="PF03466">
    <property type="entry name" value="LysR_substrate"/>
    <property type="match status" value="1"/>
</dbReference>